<dbReference type="Proteomes" id="UP000314986">
    <property type="component" value="Unassembled WGS sequence"/>
</dbReference>
<evidence type="ECO:0008006" key="8">
    <source>
        <dbReference type="Google" id="ProtNLM"/>
    </source>
</evidence>
<dbReference type="Ensembl" id="ENSCMIT00000010605.1">
    <property type="protein sequence ID" value="ENSCMIP00000010333.1"/>
    <property type="gene ID" value="ENSCMIG00000005452.1"/>
</dbReference>
<dbReference type="PANTHER" id="PTHR12011:SF433">
    <property type="entry name" value="ADHESION G PROTEIN-COUPLED RECEPTOR E1-LIKE-RELATED"/>
    <property type="match status" value="1"/>
</dbReference>
<comment type="subcellular location">
    <subcellularLocation>
        <location evidence="1">Membrane</location>
        <topology evidence="1">Multi-pass membrane protein</topology>
    </subcellularLocation>
</comment>
<reference evidence="7" key="3">
    <citation type="journal article" date="2014" name="Nature">
        <title>Elephant shark genome provides unique insights into gnathostome evolution.</title>
        <authorList>
            <consortium name="International Elephant Shark Genome Sequencing Consortium"/>
            <person name="Venkatesh B."/>
            <person name="Lee A.P."/>
            <person name="Ravi V."/>
            <person name="Maurya A.K."/>
            <person name="Lian M.M."/>
            <person name="Swann J.B."/>
            <person name="Ohta Y."/>
            <person name="Flajnik M.F."/>
            <person name="Sutoh Y."/>
            <person name="Kasahara M."/>
            <person name="Hoon S."/>
            <person name="Gangu V."/>
            <person name="Roy S.W."/>
            <person name="Irimia M."/>
            <person name="Korzh V."/>
            <person name="Kondrychyn I."/>
            <person name="Lim Z.W."/>
            <person name="Tay B.H."/>
            <person name="Tohari S."/>
            <person name="Kong K.W."/>
            <person name="Ho S."/>
            <person name="Lorente-Galdos B."/>
            <person name="Quilez J."/>
            <person name="Marques-Bonet T."/>
            <person name="Raney B.J."/>
            <person name="Ingham P.W."/>
            <person name="Tay A."/>
            <person name="Hillier L.W."/>
            <person name="Minx P."/>
            <person name="Boehm T."/>
            <person name="Wilson R.K."/>
            <person name="Brenner S."/>
            <person name="Warren W.C."/>
        </authorList>
    </citation>
    <scope>NUCLEOTIDE SEQUENCE [LARGE SCALE GENOMIC DNA]</scope>
</reference>
<dbReference type="PANTHER" id="PTHR12011">
    <property type="entry name" value="ADHESION G-PROTEIN COUPLED RECEPTOR"/>
    <property type="match status" value="1"/>
</dbReference>
<keyword evidence="4 5" id="KW-0472">Membrane</keyword>
<dbReference type="STRING" id="7868.ENSCMIP00000010333"/>
<sequence length="101" mass="11576">MLLEAVELYCMMEIVFPTNLNRYIYWVGYGLPALVVVVSVLSNPQGYGTSSHCWLSTERYFTLSFFVPVGLIVVVRFVPYYYLILPHKAISIFCKDVEPSP</sequence>
<dbReference type="GO" id="GO:0005886">
    <property type="term" value="C:plasma membrane"/>
    <property type="evidence" value="ECO:0007669"/>
    <property type="project" value="TreeGrafter"/>
</dbReference>
<evidence type="ECO:0000313" key="6">
    <source>
        <dbReference type="Ensembl" id="ENSCMIP00000010333.1"/>
    </source>
</evidence>
<dbReference type="InterPro" id="IPR000832">
    <property type="entry name" value="GPCR_2_secretin-like"/>
</dbReference>
<evidence type="ECO:0000256" key="2">
    <source>
        <dbReference type="ARBA" id="ARBA00022692"/>
    </source>
</evidence>
<reference evidence="7" key="1">
    <citation type="journal article" date="2006" name="Science">
        <title>Ancient noncoding elements conserved in the human genome.</title>
        <authorList>
            <person name="Venkatesh B."/>
            <person name="Kirkness E.F."/>
            <person name="Loh Y.H."/>
            <person name="Halpern A.L."/>
            <person name="Lee A.P."/>
            <person name="Johnson J."/>
            <person name="Dandona N."/>
            <person name="Viswanathan L.D."/>
            <person name="Tay A."/>
            <person name="Venter J.C."/>
            <person name="Strausberg R.L."/>
            <person name="Brenner S."/>
        </authorList>
    </citation>
    <scope>NUCLEOTIDE SEQUENCE [LARGE SCALE GENOMIC DNA]</scope>
</reference>
<dbReference type="Gene3D" id="1.20.1070.10">
    <property type="entry name" value="Rhodopsin 7-helix transmembrane proteins"/>
    <property type="match status" value="1"/>
</dbReference>
<organism evidence="6 7">
    <name type="scientific">Callorhinchus milii</name>
    <name type="common">Ghost shark</name>
    <dbReference type="NCBI Taxonomy" id="7868"/>
    <lineage>
        <taxon>Eukaryota</taxon>
        <taxon>Metazoa</taxon>
        <taxon>Chordata</taxon>
        <taxon>Craniata</taxon>
        <taxon>Vertebrata</taxon>
        <taxon>Chondrichthyes</taxon>
        <taxon>Holocephali</taxon>
        <taxon>Chimaeriformes</taxon>
        <taxon>Callorhinchidae</taxon>
        <taxon>Callorhinchus</taxon>
    </lineage>
</organism>
<evidence type="ECO:0000313" key="7">
    <source>
        <dbReference type="Proteomes" id="UP000314986"/>
    </source>
</evidence>
<feature type="transmembrane region" description="Helical" evidence="5">
    <location>
        <begin position="61"/>
        <end position="83"/>
    </location>
</feature>
<evidence type="ECO:0000256" key="1">
    <source>
        <dbReference type="ARBA" id="ARBA00004141"/>
    </source>
</evidence>
<reference evidence="6" key="4">
    <citation type="submission" date="2025-08" db="UniProtKB">
        <authorList>
            <consortium name="Ensembl"/>
        </authorList>
    </citation>
    <scope>IDENTIFICATION</scope>
</reference>
<dbReference type="GO" id="GO:0007189">
    <property type="term" value="P:adenylate cyclase-activating G protein-coupled receptor signaling pathway"/>
    <property type="evidence" value="ECO:0007669"/>
    <property type="project" value="TreeGrafter"/>
</dbReference>
<reference evidence="6" key="5">
    <citation type="submission" date="2025-09" db="UniProtKB">
        <authorList>
            <consortium name="Ensembl"/>
        </authorList>
    </citation>
    <scope>IDENTIFICATION</scope>
</reference>
<feature type="transmembrane region" description="Helical" evidence="5">
    <location>
        <begin position="23"/>
        <end position="41"/>
    </location>
</feature>
<dbReference type="AlphaFoldDB" id="A0A4W3H0X0"/>
<keyword evidence="7" id="KW-1185">Reference proteome</keyword>
<dbReference type="Pfam" id="PF00002">
    <property type="entry name" value="7tm_2"/>
    <property type="match status" value="1"/>
</dbReference>
<protein>
    <recommendedName>
        <fullName evidence="8">G-protein coupled receptors family 2 profile 2 domain-containing protein</fullName>
    </recommendedName>
</protein>
<evidence type="ECO:0000256" key="3">
    <source>
        <dbReference type="ARBA" id="ARBA00022989"/>
    </source>
</evidence>
<keyword evidence="2 5" id="KW-0812">Transmembrane</keyword>
<dbReference type="InParanoid" id="A0A4W3H0X0"/>
<keyword evidence="3 5" id="KW-1133">Transmembrane helix</keyword>
<dbReference type="GO" id="GO:0004930">
    <property type="term" value="F:G protein-coupled receptor activity"/>
    <property type="evidence" value="ECO:0007669"/>
    <property type="project" value="InterPro"/>
</dbReference>
<evidence type="ECO:0000256" key="5">
    <source>
        <dbReference type="SAM" id="Phobius"/>
    </source>
</evidence>
<reference evidence="7" key="2">
    <citation type="journal article" date="2007" name="PLoS Biol.">
        <title>Survey sequencing and comparative analysis of the elephant shark (Callorhinchus milii) genome.</title>
        <authorList>
            <person name="Venkatesh B."/>
            <person name="Kirkness E.F."/>
            <person name="Loh Y.H."/>
            <person name="Halpern A.L."/>
            <person name="Lee A.P."/>
            <person name="Johnson J."/>
            <person name="Dandona N."/>
            <person name="Viswanathan L.D."/>
            <person name="Tay A."/>
            <person name="Venter J.C."/>
            <person name="Strausberg R.L."/>
            <person name="Brenner S."/>
        </authorList>
    </citation>
    <scope>NUCLEOTIDE SEQUENCE [LARGE SCALE GENOMIC DNA]</scope>
</reference>
<name>A0A4W3H0X0_CALMI</name>
<accession>A0A4W3H0X0</accession>
<evidence type="ECO:0000256" key="4">
    <source>
        <dbReference type="ARBA" id="ARBA00023136"/>
    </source>
</evidence>
<proteinExistence type="predicted"/>